<accession>A0ABX9KJM2</accession>
<dbReference type="PROSITE" id="PS51257">
    <property type="entry name" value="PROKAR_LIPOPROTEIN"/>
    <property type="match status" value="1"/>
</dbReference>
<dbReference type="Proteomes" id="UP000263486">
    <property type="component" value="Unassembled WGS sequence"/>
</dbReference>
<protein>
    <recommendedName>
        <fullName evidence="3">Toxin-antitoxin system YwqK family antitoxin</fullName>
    </recommendedName>
</protein>
<proteinExistence type="predicted"/>
<dbReference type="EMBL" id="QUAJ01000003">
    <property type="protein sequence ID" value="REI42651.1"/>
    <property type="molecule type" value="Genomic_DNA"/>
</dbReference>
<sequence length="115" mass="13225">MKKIITILLAVITLFGCSDKGSAEKIEFRKGLIYTHNGDMPYTGEAVLYYDDSNIESRGYSKNGKSDGEWTYYFYNGKVKRKGSYLNGKMDGLWIYYFHNGEVEGEVNYRDGKEI</sequence>
<evidence type="ECO:0008006" key="3">
    <source>
        <dbReference type="Google" id="ProtNLM"/>
    </source>
</evidence>
<keyword evidence="2" id="KW-1185">Reference proteome</keyword>
<organism evidence="1 2">
    <name type="scientific">Psychrilyobacter piezotolerans</name>
    <dbReference type="NCBI Taxonomy" id="2293438"/>
    <lineage>
        <taxon>Bacteria</taxon>
        <taxon>Fusobacteriati</taxon>
        <taxon>Fusobacteriota</taxon>
        <taxon>Fusobacteriia</taxon>
        <taxon>Fusobacteriales</taxon>
        <taxon>Fusobacteriaceae</taxon>
        <taxon>Psychrilyobacter</taxon>
    </lineage>
</organism>
<dbReference type="Gene3D" id="3.90.930.1">
    <property type="match status" value="1"/>
</dbReference>
<dbReference type="InterPro" id="IPR011652">
    <property type="entry name" value="MORN_2"/>
</dbReference>
<name>A0ABX9KJM2_9FUSO</name>
<dbReference type="SUPFAM" id="SSF82185">
    <property type="entry name" value="Histone H3 K4-specific methyltransferase SET7/9 N-terminal domain"/>
    <property type="match status" value="1"/>
</dbReference>
<evidence type="ECO:0000313" key="1">
    <source>
        <dbReference type="EMBL" id="REI42651.1"/>
    </source>
</evidence>
<gene>
    <name evidence="1" type="ORF">DYH56_02470</name>
</gene>
<dbReference type="RefSeq" id="WP_114641275.1">
    <property type="nucleotide sequence ID" value="NZ_JAACIO010000003.1"/>
</dbReference>
<reference evidence="1 2" key="1">
    <citation type="submission" date="2018-08" db="EMBL/GenBank/DDBJ databases">
        <title>Draft genome sequence of Psychrilyobacter sp. strain SD5 isolated from Black Sea water.</title>
        <authorList>
            <person name="Yadav S."/>
            <person name="Villanueva L."/>
            <person name="Damste J.S.S."/>
        </authorList>
    </citation>
    <scope>NUCLEOTIDE SEQUENCE [LARGE SCALE GENOMIC DNA]</scope>
    <source>
        <strain evidence="1 2">SD5</strain>
    </source>
</reference>
<dbReference type="Pfam" id="PF07661">
    <property type="entry name" value="MORN_2"/>
    <property type="match status" value="2"/>
</dbReference>
<comment type="caution">
    <text evidence="1">The sequence shown here is derived from an EMBL/GenBank/DDBJ whole genome shotgun (WGS) entry which is preliminary data.</text>
</comment>
<evidence type="ECO:0000313" key="2">
    <source>
        <dbReference type="Proteomes" id="UP000263486"/>
    </source>
</evidence>